<evidence type="ECO:0000256" key="1">
    <source>
        <dbReference type="ARBA" id="ARBA00022737"/>
    </source>
</evidence>
<dbReference type="InterPro" id="IPR000408">
    <property type="entry name" value="Reg_chr_condens"/>
</dbReference>
<dbReference type="PROSITE" id="PS50012">
    <property type="entry name" value="RCC1_3"/>
    <property type="match status" value="6"/>
</dbReference>
<dbReference type="OMA" id="IWNWGAN"/>
<dbReference type="PANTHER" id="PTHR22870">
    <property type="entry name" value="REGULATOR OF CHROMOSOME CONDENSATION"/>
    <property type="match status" value="1"/>
</dbReference>
<accession>A0A8T2UQD3</accession>
<evidence type="ECO:0000256" key="2">
    <source>
        <dbReference type="PROSITE-ProRule" id="PRU00235"/>
    </source>
</evidence>
<feature type="repeat" description="RCC1" evidence="2">
    <location>
        <begin position="297"/>
        <end position="348"/>
    </location>
</feature>
<dbReference type="AlphaFoldDB" id="A0A8T2UQD3"/>
<proteinExistence type="predicted"/>
<dbReference type="InterPro" id="IPR058923">
    <property type="entry name" value="RCC1-like_dom"/>
</dbReference>
<gene>
    <name evidence="4" type="ORF">KP509_04G013900</name>
</gene>
<dbReference type="EMBL" id="CM035409">
    <property type="protein sequence ID" value="KAH7438411.1"/>
    <property type="molecule type" value="Genomic_DNA"/>
</dbReference>
<dbReference type="SUPFAM" id="SSF50985">
    <property type="entry name" value="RCC1/BLIP-II"/>
    <property type="match status" value="2"/>
</dbReference>
<evidence type="ECO:0000313" key="5">
    <source>
        <dbReference type="Proteomes" id="UP000825935"/>
    </source>
</evidence>
<dbReference type="PRINTS" id="PR00633">
    <property type="entry name" value="RCCNDNSATION"/>
</dbReference>
<dbReference type="Gene3D" id="2.130.10.30">
    <property type="entry name" value="Regulator of chromosome condensation 1/beta-lactamase-inhibitor protein II"/>
    <property type="match status" value="2"/>
</dbReference>
<name>A0A8T2UQD3_CERRI</name>
<dbReference type="PANTHER" id="PTHR22870:SF437">
    <property type="entry name" value="REGULATOR OF CHROMOSOME CONDENSATION (RCC1) FAMILY WITH FYVE ZINC FINGER DOMAIN-CONTAINING PROTEIN"/>
    <property type="match status" value="1"/>
</dbReference>
<dbReference type="PROSITE" id="PS00626">
    <property type="entry name" value="RCC1_2"/>
    <property type="match status" value="2"/>
</dbReference>
<dbReference type="InterPro" id="IPR051210">
    <property type="entry name" value="Ub_ligase/GEF_domain"/>
</dbReference>
<evidence type="ECO:0000259" key="3">
    <source>
        <dbReference type="Pfam" id="PF25390"/>
    </source>
</evidence>
<dbReference type="InterPro" id="IPR009091">
    <property type="entry name" value="RCC1/BLIP-II"/>
</dbReference>
<feature type="repeat" description="RCC1" evidence="2">
    <location>
        <begin position="349"/>
        <end position="400"/>
    </location>
</feature>
<dbReference type="Pfam" id="PF00415">
    <property type="entry name" value="RCC1"/>
    <property type="match status" value="1"/>
</dbReference>
<comment type="caution">
    <text evidence="4">The sequence shown here is derived from an EMBL/GenBank/DDBJ whole genome shotgun (WGS) entry which is preliminary data.</text>
</comment>
<sequence>MRILACLRARRVQWRFMSSCNSFDNPEEKRMLEVWAWGKGDAGQLGAGDEKNHKTPHLIARLEAPLNLHLAHMQGLSARTPLSRVFPSLGASDARFSHNQEACALSKGDAEDSCTSPSPSSLGLSCGLFHSALLVDGEVWTWGKGEGGRLGLGSEVPRYTPTSNPHLEDVRNVGLGGLHSAATTEDGSLYTWGFGAFGALGHGMYKAEHFPRRLLLSQDEGENVVYVAGGGSHSAAITSSGDLYTWGRDEGDGRLGHGEDLVTDEGAVNVPLRVLMPEPVLSVSCGGFFTMALTSEGRVWSWGGNANFELGRNDCYTRCEPSIIPEIEDTQVVQIACGGYHSAVLTSDGQVLTWGRGGDGQLGHGSWNNGKTPRVVEDLCHCHIRYIACGSFSTAAVTEDGKLYCWGKNKNHQLGFRGKLDSENIPKQVIFGAEDGQPNKSKSVIAVALGACHGVAVLLSDGV</sequence>
<organism evidence="4 5">
    <name type="scientific">Ceratopteris richardii</name>
    <name type="common">Triangle waterfern</name>
    <dbReference type="NCBI Taxonomy" id="49495"/>
    <lineage>
        <taxon>Eukaryota</taxon>
        <taxon>Viridiplantae</taxon>
        <taxon>Streptophyta</taxon>
        <taxon>Embryophyta</taxon>
        <taxon>Tracheophyta</taxon>
        <taxon>Polypodiopsida</taxon>
        <taxon>Polypodiidae</taxon>
        <taxon>Polypodiales</taxon>
        <taxon>Pteridineae</taxon>
        <taxon>Pteridaceae</taxon>
        <taxon>Parkerioideae</taxon>
        <taxon>Ceratopteris</taxon>
    </lineage>
</organism>
<keyword evidence="1" id="KW-0677">Repeat</keyword>
<dbReference type="OrthoDB" id="239701at2759"/>
<evidence type="ECO:0000313" key="4">
    <source>
        <dbReference type="EMBL" id="KAH7438411.1"/>
    </source>
</evidence>
<protein>
    <recommendedName>
        <fullName evidence="3">RCC1-like domain-containing protein</fullName>
    </recommendedName>
</protein>
<feature type="repeat" description="RCC1" evidence="2">
    <location>
        <begin position="137"/>
        <end position="186"/>
    </location>
</feature>
<dbReference type="Pfam" id="PF25390">
    <property type="entry name" value="WD40_RLD"/>
    <property type="match status" value="1"/>
</dbReference>
<dbReference type="Proteomes" id="UP000825935">
    <property type="component" value="Chromosome 4"/>
</dbReference>
<feature type="repeat" description="RCC1" evidence="2">
    <location>
        <begin position="187"/>
        <end position="240"/>
    </location>
</feature>
<feature type="repeat" description="RCC1" evidence="2">
    <location>
        <begin position="241"/>
        <end position="296"/>
    </location>
</feature>
<feature type="repeat" description="RCC1" evidence="2">
    <location>
        <begin position="401"/>
        <end position="460"/>
    </location>
</feature>
<keyword evidence="5" id="KW-1185">Reference proteome</keyword>
<feature type="domain" description="RCC1-like" evidence="3">
    <location>
        <begin position="122"/>
        <end position="455"/>
    </location>
</feature>
<reference evidence="4" key="1">
    <citation type="submission" date="2021-08" db="EMBL/GenBank/DDBJ databases">
        <title>WGS assembly of Ceratopteris richardii.</title>
        <authorList>
            <person name="Marchant D.B."/>
            <person name="Chen G."/>
            <person name="Jenkins J."/>
            <person name="Shu S."/>
            <person name="Leebens-Mack J."/>
            <person name="Grimwood J."/>
            <person name="Schmutz J."/>
            <person name="Soltis P."/>
            <person name="Soltis D."/>
            <person name="Chen Z.-H."/>
        </authorList>
    </citation>
    <scope>NUCLEOTIDE SEQUENCE</scope>
    <source>
        <strain evidence="4">Whitten #5841</strain>
        <tissue evidence="4">Leaf</tissue>
    </source>
</reference>